<evidence type="ECO:0000313" key="3">
    <source>
        <dbReference type="Proteomes" id="UP000095255"/>
    </source>
</evidence>
<dbReference type="Pfam" id="PF01740">
    <property type="entry name" value="STAS"/>
    <property type="match status" value="1"/>
</dbReference>
<dbReference type="AlphaFoldDB" id="A0A1E5L5Q9"/>
<dbReference type="SUPFAM" id="SSF52091">
    <property type="entry name" value="SpoIIaa-like"/>
    <property type="match status" value="1"/>
</dbReference>
<sequence length="106" mass="12353">MLKTEINNQQLHMQVHANLLSPVVPMLIEQVTDIFDKQSSLFTKVFFDMQKCRDIDSRGVGFVISLYKTLSMEGKDLILQNVHQDIIEVFQIVKMDEYLIIHNQKS</sequence>
<dbReference type="InterPro" id="IPR002645">
    <property type="entry name" value="STAS_dom"/>
</dbReference>
<dbReference type="PROSITE" id="PS50801">
    <property type="entry name" value="STAS"/>
    <property type="match status" value="1"/>
</dbReference>
<organism evidence="2 3">
    <name type="scientific">Desulfuribacillus stibiiarsenatis</name>
    <dbReference type="NCBI Taxonomy" id="1390249"/>
    <lineage>
        <taxon>Bacteria</taxon>
        <taxon>Bacillati</taxon>
        <taxon>Bacillota</taxon>
        <taxon>Desulfuribacillia</taxon>
        <taxon>Desulfuribacillales</taxon>
        <taxon>Desulfuribacillaceae</taxon>
        <taxon>Desulfuribacillus</taxon>
    </lineage>
</organism>
<dbReference type="CDD" id="cd07043">
    <property type="entry name" value="STAS_anti-anti-sigma_factors"/>
    <property type="match status" value="1"/>
</dbReference>
<dbReference type="EMBL" id="MJAT01000022">
    <property type="protein sequence ID" value="OEH85394.1"/>
    <property type="molecule type" value="Genomic_DNA"/>
</dbReference>
<keyword evidence="3" id="KW-1185">Reference proteome</keyword>
<evidence type="ECO:0000313" key="2">
    <source>
        <dbReference type="EMBL" id="OEH85394.1"/>
    </source>
</evidence>
<dbReference type="Proteomes" id="UP000095255">
    <property type="component" value="Unassembled WGS sequence"/>
</dbReference>
<name>A0A1E5L5Q9_9FIRM</name>
<evidence type="ECO:0000259" key="1">
    <source>
        <dbReference type="PROSITE" id="PS50801"/>
    </source>
</evidence>
<dbReference type="STRING" id="1390249.BHU72_04710"/>
<dbReference type="OrthoDB" id="9793697at2"/>
<feature type="domain" description="STAS" evidence="1">
    <location>
        <begin position="13"/>
        <end position="106"/>
    </location>
</feature>
<dbReference type="Gene3D" id="3.30.750.24">
    <property type="entry name" value="STAS domain"/>
    <property type="match status" value="1"/>
</dbReference>
<proteinExistence type="predicted"/>
<comment type="caution">
    <text evidence="2">The sequence shown here is derived from an EMBL/GenBank/DDBJ whole genome shotgun (WGS) entry which is preliminary data.</text>
</comment>
<protein>
    <recommendedName>
        <fullName evidence="1">STAS domain-containing protein</fullName>
    </recommendedName>
</protein>
<dbReference type="RefSeq" id="WP_069702221.1">
    <property type="nucleotide sequence ID" value="NZ_MJAT01000022.1"/>
</dbReference>
<gene>
    <name evidence="2" type="ORF">BHU72_04710</name>
</gene>
<accession>A0A1E5L5Q9</accession>
<reference evidence="2 3" key="1">
    <citation type="submission" date="2016-09" db="EMBL/GenBank/DDBJ databases">
        <title>Desulfuribacillus arsenicus sp. nov., an obligately anaerobic, dissimilatory arsenic- and antimonate-reducing bacterium isolated from anoxic sediments.</title>
        <authorList>
            <person name="Abin C.A."/>
            <person name="Hollibaugh J.T."/>
        </authorList>
    </citation>
    <scope>NUCLEOTIDE SEQUENCE [LARGE SCALE GENOMIC DNA]</scope>
    <source>
        <strain evidence="2 3">MLFW-2</strain>
    </source>
</reference>
<dbReference type="InterPro" id="IPR036513">
    <property type="entry name" value="STAS_dom_sf"/>
</dbReference>